<evidence type="ECO:0000313" key="3">
    <source>
        <dbReference type="Proteomes" id="UP000597762"/>
    </source>
</evidence>
<dbReference type="InterPro" id="IPR053134">
    <property type="entry name" value="RNA-dir_DNA_polymerase"/>
</dbReference>
<dbReference type="AlphaFoldDB" id="A0A812CBQ4"/>
<evidence type="ECO:0000313" key="2">
    <source>
        <dbReference type="EMBL" id="CAE1269164.1"/>
    </source>
</evidence>
<protein>
    <submittedName>
        <fullName evidence="2">Uncharacterized protein</fullName>
    </submittedName>
</protein>
<dbReference type="Gene3D" id="3.10.10.10">
    <property type="entry name" value="HIV Type 1 Reverse Transcriptase, subunit A, domain 1"/>
    <property type="match status" value="1"/>
</dbReference>
<feature type="compositionally biased region" description="Low complexity" evidence="1">
    <location>
        <begin position="450"/>
        <end position="463"/>
    </location>
</feature>
<dbReference type="PANTHER" id="PTHR24559">
    <property type="entry name" value="TRANSPOSON TY3-I GAG-POL POLYPROTEIN"/>
    <property type="match status" value="1"/>
</dbReference>
<dbReference type="PANTHER" id="PTHR24559:SF444">
    <property type="entry name" value="REVERSE TRANSCRIPTASE DOMAIN-CONTAINING PROTEIN"/>
    <property type="match status" value="1"/>
</dbReference>
<feature type="compositionally biased region" description="Pro residues" evidence="1">
    <location>
        <begin position="431"/>
        <end position="440"/>
    </location>
</feature>
<organism evidence="2 3">
    <name type="scientific">Acanthosepion pharaonis</name>
    <name type="common">Pharaoh cuttlefish</name>
    <name type="synonym">Sepia pharaonis</name>
    <dbReference type="NCBI Taxonomy" id="158019"/>
    <lineage>
        <taxon>Eukaryota</taxon>
        <taxon>Metazoa</taxon>
        <taxon>Spiralia</taxon>
        <taxon>Lophotrochozoa</taxon>
        <taxon>Mollusca</taxon>
        <taxon>Cephalopoda</taxon>
        <taxon>Coleoidea</taxon>
        <taxon>Decapodiformes</taxon>
        <taxon>Sepiida</taxon>
        <taxon>Sepiina</taxon>
        <taxon>Sepiidae</taxon>
        <taxon>Acanthosepion</taxon>
    </lineage>
</organism>
<dbReference type="SUPFAM" id="SSF56672">
    <property type="entry name" value="DNA/RNA polymerases"/>
    <property type="match status" value="1"/>
</dbReference>
<accession>A0A812CBQ4</accession>
<dbReference type="OrthoDB" id="6144264at2759"/>
<name>A0A812CBQ4_ACAPH</name>
<proteinExistence type="predicted"/>
<feature type="region of interest" description="Disordered" evidence="1">
    <location>
        <begin position="431"/>
        <end position="472"/>
    </location>
</feature>
<evidence type="ECO:0000256" key="1">
    <source>
        <dbReference type="SAM" id="MobiDB-lite"/>
    </source>
</evidence>
<gene>
    <name evidence="2" type="ORF">SPHA_36435</name>
</gene>
<reference evidence="2" key="1">
    <citation type="submission" date="2021-01" db="EMBL/GenBank/DDBJ databases">
        <authorList>
            <person name="Li R."/>
            <person name="Bekaert M."/>
        </authorList>
    </citation>
    <scope>NUCLEOTIDE SEQUENCE</scope>
    <source>
        <strain evidence="2">Farmed</strain>
    </source>
</reference>
<dbReference type="Proteomes" id="UP000597762">
    <property type="component" value="Unassembled WGS sequence"/>
</dbReference>
<dbReference type="InterPro" id="IPR043502">
    <property type="entry name" value="DNA/RNA_pol_sf"/>
</dbReference>
<keyword evidence="3" id="KW-1185">Reference proteome</keyword>
<sequence>MLVSLPDDLDLQRLAEIADKIYENKPPGTASATPLQPIVSSVPQVRTPILGADFLAHFNLSVNMSSLSLEDKTTNITRKGITSIYTSTCISATLPEANGMQDLLQKYSQITTPFRYTETVRHNAEHHIDTTGPPTHSSPRRLRPDKYKLAKDEFQHMLDLGIIRPSSSPYSSPLHMVPKPDSGAWRPCGDFRKLNATTIPDKYPIPHLHDFAVGLQGRHREIERALSVDGSAFNLVAEDEAEDEGRKVCGGDDGVDSFCVSVGGVDIGDDGFGGVDVGGDGFRGVDVGGDGFRVAEASSPELFGVVPLLFFLLVGRAAACTLLIPLPTTFQSPSPTVGKGEAGTEVLFAGIFKDSGTLLLLLFLSSSFSRDILLWRRSCRFGSPPHHFSPFAGGLLWNIRLGLLSCCLRLWCRVSVRTQLWAPLSPLPKTPPAKTAPPINPVAQHSSFQHSSSNTPPSNTPSSDSHHYQHSPLKKEAIPERGKIYKVLFLVTNSLLSSLIFFPSAWKLRFSFTVARRWKST</sequence>
<dbReference type="EMBL" id="CAHIKZ030001592">
    <property type="protein sequence ID" value="CAE1269164.1"/>
    <property type="molecule type" value="Genomic_DNA"/>
</dbReference>
<comment type="caution">
    <text evidence="2">The sequence shown here is derived from an EMBL/GenBank/DDBJ whole genome shotgun (WGS) entry which is preliminary data.</text>
</comment>